<dbReference type="InterPro" id="IPR011010">
    <property type="entry name" value="DNA_brk_join_enz"/>
</dbReference>
<feature type="domain" description="Tyr recombinase" evidence="4">
    <location>
        <begin position="799"/>
        <end position="1014"/>
    </location>
</feature>
<protein>
    <submittedName>
        <fullName evidence="6">Site-specific recombinase, phage integrase family protein</fullName>
    </submittedName>
</protein>
<feature type="compositionally biased region" description="Polar residues" evidence="3">
    <location>
        <begin position="232"/>
        <end position="241"/>
    </location>
</feature>
<feature type="region of interest" description="Disordered" evidence="3">
    <location>
        <begin position="903"/>
        <end position="933"/>
    </location>
</feature>
<gene>
    <name evidence="6" type="ORF">BN1204_027300</name>
</gene>
<keyword evidence="1" id="KW-0238">DNA-binding</keyword>
<feature type="compositionally biased region" description="Basic and acidic residues" evidence="3">
    <location>
        <begin position="637"/>
        <end position="653"/>
    </location>
</feature>
<feature type="compositionally biased region" description="Basic and acidic residues" evidence="3">
    <location>
        <begin position="604"/>
        <end position="621"/>
    </location>
</feature>
<feature type="region of interest" description="Disordered" evidence="3">
    <location>
        <begin position="369"/>
        <end position="663"/>
    </location>
</feature>
<dbReference type="GO" id="GO:0015074">
    <property type="term" value="P:DNA integration"/>
    <property type="evidence" value="ECO:0007669"/>
    <property type="project" value="InterPro"/>
</dbReference>
<evidence type="ECO:0000313" key="6">
    <source>
        <dbReference type="EMBL" id="CEL66925.1"/>
    </source>
</evidence>
<dbReference type="PANTHER" id="PTHR30349:SF41">
    <property type="entry name" value="INTEGRASE_RECOMBINASE PROTEIN MJ0367-RELATED"/>
    <property type="match status" value="1"/>
</dbReference>
<dbReference type="GO" id="GO:0006310">
    <property type="term" value="P:DNA recombination"/>
    <property type="evidence" value="ECO:0007669"/>
    <property type="project" value="UniProtKB-KW"/>
</dbReference>
<evidence type="ECO:0000259" key="4">
    <source>
        <dbReference type="PROSITE" id="PS51898"/>
    </source>
</evidence>
<dbReference type="Gene3D" id="1.10.443.10">
    <property type="entry name" value="Intergrase catalytic core"/>
    <property type="match status" value="1"/>
</dbReference>
<dbReference type="AlphaFoldDB" id="A0A0F7UE69"/>
<evidence type="ECO:0000259" key="5">
    <source>
        <dbReference type="PROSITE" id="PS51900"/>
    </source>
</evidence>
<dbReference type="CDD" id="cd00397">
    <property type="entry name" value="DNA_BRE_C"/>
    <property type="match status" value="1"/>
</dbReference>
<feature type="compositionally biased region" description="Basic and acidic residues" evidence="3">
    <location>
        <begin position="391"/>
        <end position="428"/>
    </location>
</feature>
<dbReference type="InterPro" id="IPR002104">
    <property type="entry name" value="Integrase_catalytic"/>
</dbReference>
<dbReference type="SUPFAM" id="SSF56349">
    <property type="entry name" value="DNA breaking-rejoining enzymes"/>
    <property type="match status" value="1"/>
</dbReference>
<feature type="compositionally biased region" description="Acidic residues" evidence="3">
    <location>
        <begin position="534"/>
        <end position="544"/>
    </location>
</feature>
<name>A0A0F7UE69_NEOCL</name>
<dbReference type="InterPro" id="IPR050090">
    <property type="entry name" value="Tyrosine_recombinase_XerCD"/>
</dbReference>
<proteinExistence type="predicted"/>
<dbReference type="Pfam" id="PF00589">
    <property type="entry name" value="Phage_integrase"/>
    <property type="match status" value="1"/>
</dbReference>
<evidence type="ECO:0000256" key="2">
    <source>
        <dbReference type="ARBA" id="ARBA00023172"/>
    </source>
</evidence>
<evidence type="ECO:0000256" key="3">
    <source>
        <dbReference type="SAM" id="MobiDB-lite"/>
    </source>
</evidence>
<dbReference type="PROSITE" id="PS51898">
    <property type="entry name" value="TYR_RECOMBINASE"/>
    <property type="match status" value="1"/>
</dbReference>
<dbReference type="EMBL" id="LN714482">
    <property type="protein sequence ID" value="CEL66925.1"/>
    <property type="molecule type" value="Genomic_DNA"/>
</dbReference>
<dbReference type="InterPro" id="IPR044068">
    <property type="entry name" value="CB"/>
</dbReference>
<feature type="region of interest" description="Disordered" evidence="3">
    <location>
        <begin position="232"/>
        <end position="253"/>
    </location>
</feature>
<sequence length="1018" mass="111031">MCGPRDQRPLFLPLSSLFPAPSVFSVSLVLRLFLVLLLSRPVSSHRALGDPPAASTSRATLFASASLSHHLHSSFSSPGPSSRLAASPSYLSPAPFAASSSLSHLARSEDATAPLLVPLPRERGANNGEFGDSGTAASSFSRSSNASVSRSSPASPSGPRVSFPCAAVIYSLPFSRTENPDIHLVEHPSLPTSPLSLAQVYRQPASQRRANPSCSSVLCFLVAQPEPSFFSPQKSAPSSHHISPKRFSLSHPRRPFTSSSAVSDFLRPACSPSFPASLSSFPSAASPRDDFPSRFAGCTCSSALCPPRGSAQVSVPSAPFPARDDGNETASVLFDRKRRRRISLRGLAACYALPRAQAEAGEGDFAEGRDLKAKKEKPRGQAASAALDAPRLCEEDLTEEARTREGPRSRREVERGANEEAREVDARVSQRRRQIRGERGKGRDGRDRISGGQDPLEDDSLSEDARRSRTLAELKEECRKMHPSSKDKKEEILSRLASALRDADATEAAQRTNRRSGGEARERRRKKRTRETEDCQEGGSEETPEPPGAGNLADDPGQREATQQETGRAAEDASEEGRGKPQGSGERSKAKRNGQGAEDAGDPGEDRLGTREGPGGREETSRAVTQESCRSPAGKAGDAKTEKISKGRQRETEEEKCEEETERQPARCGECGRRLNKRAKFCGGCGAPAGAAARETLRVFIENHFLPIREQEVGEHTRRVERGFWKSILEVLGDVAVSELSGVHWERYLKVLKKRNCSPRTQTLHQIAYQAALRYGVHTGRLPRSHDFRRIRGCTKRTLQSEPLRAREVPRLLDAAGSVMHRAMFAVGIGIGLRPSELLRLHWEDIDWRSNIASIRGSKTAASRAAVPLTDLARRELFKWWEKEGSPASGLCFYAEGARRPFQSGKRDEQHAAGSEEANGEAEEVGRKAKSPMRSFKKALQAAAKRASLETTPDGERRRIFPYLLRHSFATLAATSNPPVPLPVAQAVMRHTSSKMLLDTYAKAGTLVIKEGLKNFNV</sequence>
<organism evidence="6">
    <name type="scientific">Neospora caninum (strain Liverpool)</name>
    <dbReference type="NCBI Taxonomy" id="572307"/>
    <lineage>
        <taxon>Eukaryota</taxon>
        <taxon>Sar</taxon>
        <taxon>Alveolata</taxon>
        <taxon>Apicomplexa</taxon>
        <taxon>Conoidasida</taxon>
        <taxon>Coccidia</taxon>
        <taxon>Eucoccidiorida</taxon>
        <taxon>Eimeriorina</taxon>
        <taxon>Sarcocystidae</taxon>
        <taxon>Neospora</taxon>
    </lineage>
</organism>
<accession>A0A0F7UE69</accession>
<feature type="compositionally biased region" description="Low complexity" evidence="3">
    <location>
        <begin position="133"/>
        <end position="160"/>
    </location>
</feature>
<dbReference type="GO" id="GO:0003677">
    <property type="term" value="F:DNA binding"/>
    <property type="evidence" value="ECO:0007669"/>
    <property type="project" value="UniProtKB-KW"/>
</dbReference>
<feature type="compositionally biased region" description="Basic and acidic residues" evidence="3">
    <location>
        <begin position="568"/>
        <end position="579"/>
    </location>
</feature>
<feature type="compositionally biased region" description="Basic and acidic residues" evidence="3">
    <location>
        <begin position="463"/>
        <end position="493"/>
    </location>
</feature>
<dbReference type="PANTHER" id="PTHR30349">
    <property type="entry name" value="PHAGE INTEGRASE-RELATED"/>
    <property type="match status" value="1"/>
</dbReference>
<keyword evidence="2" id="KW-0233">DNA recombination</keyword>
<dbReference type="PROSITE" id="PS51900">
    <property type="entry name" value="CB"/>
    <property type="match status" value="1"/>
</dbReference>
<feature type="domain" description="Core-binding (CB)" evidence="5">
    <location>
        <begin position="695"/>
        <end position="777"/>
    </location>
</feature>
<dbReference type="InterPro" id="IPR013762">
    <property type="entry name" value="Integrase-like_cat_sf"/>
</dbReference>
<evidence type="ECO:0000256" key="1">
    <source>
        <dbReference type="ARBA" id="ARBA00023125"/>
    </source>
</evidence>
<reference evidence="6" key="1">
    <citation type="journal article" date="2015" name="PLoS ONE">
        <title>Comprehensive Evaluation of Toxoplasma gondii VEG and Neospora caninum LIV Genomes with Tachyzoite Stage Transcriptome and Proteome Defines Novel Transcript Features.</title>
        <authorList>
            <person name="Ramaprasad A."/>
            <person name="Mourier T."/>
            <person name="Naeem R."/>
            <person name="Malas T.B."/>
            <person name="Moussa E."/>
            <person name="Panigrahi A."/>
            <person name="Vermont S.J."/>
            <person name="Otto T.D."/>
            <person name="Wastling J."/>
            <person name="Pain A."/>
        </authorList>
    </citation>
    <scope>NUCLEOTIDE SEQUENCE</scope>
    <source>
        <strain evidence="6">Liverpool</strain>
    </source>
</reference>
<feature type="compositionally biased region" description="Basic and acidic residues" evidence="3">
    <location>
        <begin position="435"/>
        <end position="449"/>
    </location>
</feature>
<feature type="region of interest" description="Disordered" evidence="3">
    <location>
        <begin position="113"/>
        <end position="160"/>
    </location>
</feature>